<evidence type="ECO:0000259" key="4">
    <source>
        <dbReference type="PROSITE" id="PS50249"/>
    </source>
</evidence>
<protein>
    <submittedName>
        <fullName evidence="5">Integrator complex subunit 4</fullName>
    </submittedName>
</protein>
<evidence type="ECO:0000256" key="3">
    <source>
        <dbReference type="ARBA" id="ARBA00023242"/>
    </source>
</evidence>
<dbReference type="InterPro" id="IPR037518">
    <property type="entry name" value="MPN"/>
</dbReference>
<name>A0AAD9R5A2_ACRCE</name>
<comment type="similarity">
    <text evidence="2">Belongs to the peptidase M67A family. CSN6 subfamily.</text>
</comment>
<evidence type="ECO:0000256" key="1">
    <source>
        <dbReference type="ARBA" id="ARBA00004123"/>
    </source>
</evidence>
<dbReference type="PROSITE" id="PS50249">
    <property type="entry name" value="MPN"/>
    <property type="match status" value="1"/>
</dbReference>
<dbReference type="EMBL" id="JARQWQ010000002">
    <property type="protein sequence ID" value="KAK2573312.1"/>
    <property type="molecule type" value="Genomic_DNA"/>
</dbReference>
<dbReference type="InterPro" id="IPR011989">
    <property type="entry name" value="ARM-like"/>
</dbReference>
<dbReference type="Pfam" id="PF25458">
    <property type="entry name" value="INTS4_C"/>
    <property type="match status" value="1"/>
</dbReference>
<reference evidence="5" key="1">
    <citation type="journal article" date="2023" name="G3 (Bethesda)">
        <title>Whole genome assembly and annotation of the endangered Caribbean coral Acropora cervicornis.</title>
        <authorList>
            <person name="Selwyn J.D."/>
            <person name="Vollmer S.V."/>
        </authorList>
    </citation>
    <scope>NUCLEOTIDE SEQUENCE</scope>
    <source>
        <strain evidence="5">K2</strain>
    </source>
</reference>
<dbReference type="Pfam" id="PF01398">
    <property type="entry name" value="JAB"/>
    <property type="match status" value="1"/>
</dbReference>
<dbReference type="SUPFAM" id="SSF48371">
    <property type="entry name" value="ARM repeat"/>
    <property type="match status" value="1"/>
</dbReference>
<comment type="subcellular location">
    <subcellularLocation>
        <location evidence="1">Nucleus</location>
    </subcellularLocation>
</comment>
<organism evidence="5 6">
    <name type="scientific">Acropora cervicornis</name>
    <name type="common">Staghorn coral</name>
    <dbReference type="NCBI Taxonomy" id="6130"/>
    <lineage>
        <taxon>Eukaryota</taxon>
        <taxon>Metazoa</taxon>
        <taxon>Cnidaria</taxon>
        <taxon>Anthozoa</taxon>
        <taxon>Hexacorallia</taxon>
        <taxon>Scleractinia</taxon>
        <taxon>Astrocoeniina</taxon>
        <taxon>Acroporidae</taxon>
        <taxon>Acropora</taxon>
    </lineage>
</organism>
<reference evidence="5" key="2">
    <citation type="journal article" date="2023" name="Science">
        <title>Genomic signatures of disease resistance in endangered staghorn corals.</title>
        <authorList>
            <person name="Vollmer S.V."/>
            <person name="Selwyn J.D."/>
            <person name="Despard B.A."/>
            <person name="Roesel C.L."/>
        </authorList>
    </citation>
    <scope>NUCLEOTIDE SEQUENCE</scope>
    <source>
        <strain evidence="5">K2</strain>
    </source>
</reference>
<comment type="caution">
    <text evidence="5">The sequence shown here is derived from an EMBL/GenBank/DDBJ whole genome shotgun (WGS) entry which is preliminary data.</text>
</comment>
<dbReference type="InterPro" id="IPR057412">
    <property type="entry name" value="INTS4_C"/>
</dbReference>
<dbReference type="FunFam" id="1.25.10.10:FF:000728">
    <property type="entry name" value="Blast:Integrator complex subunit 4"/>
    <property type="match status" value="1"/>
</dbReference>
<evidence type="ECO:0000256" key="2">
    <source>
        <dbReference type="ARBA" id="ARBA00010893"/>
    </source>
</evidence>
<dbReference type="InterPro" id="IPR000555">
    <property type="entry name" value="JAMM/MPN+_dom"/>
</dbReference>
<dbReference type="InterPro" id="IPR033859">
    <property type="entry name" value="MPN_CSN6"/>
</dbReference>
<dbReference type="PANTHER" id="PTHR20938">
    <property type="entry name" value="INTEGRATOR COMPLEX SUBUNIT 4"/>
    <property type="match status" value="1"/>
</dbReference>
<dbReference type="InterPro" id="IPR016024">
    <property type="entry name" value="ARM-type_fold"/>
</dbReference>
<dbReference type="GO" id="GO:0008180">
    <property type="term" value="C:COP9 signalosome"/>
    <property type="evidence" value="ECO:0007669"/>
    <property type="project" value="InterPro"/>
</dbReference>
<dbReference type="AlphaFoldDB" id="A0AAD9R5A2"/>
<dbReference type="Proteomes" id="UP001249851">
    <property type="component" value="Unassembled WGS sequence"/>
</dbReference>
<dbReference type="InterPro" id="IPR056235">
    <property type="entry name" value="INTS4_8HBD"/>
</dbReference>
<dbReference type="Pfam" id="PF24493">
    <property type="entry name" value="INTS4_8HBD"/>
    <property type="match status" value="1"/>
</dbReference>
<accession>A0AAD9R5A2</accession>
<dbReference type="SMART" id="SM00232">
    <property type="entry name" value="JAB_MPN"/>
    <property type="match status" value="1"/>
</dbReference>
<dbReference type="Pfam" id="PF12765">
    <property type="entry name" value="Cohesin_HEAT"/>
    <property type="match status" value="1"/>
</dbReference>
<dbReference type="Gene3D" id="3.40.140.10">
    <property type="entry name" value="Cytidine Deaminase, domain 2"/>
    <property type="match status" value="1"/>
</dbReference>
<proteinExistence type="inferred from homology"/>
<keyword evidence="3" id="KW-0539">Nucleus</keyword>
<dbReference type="GO" id="GO:0032039">
    <property type="term" value="C:integrator complex"/>
    <property type="evidence" value="ECO:0007669"/>
    <property type="project" value="TreeGrafter"/>
</dbReference>
<evidence type="ECO:0000313" key="5">
    <source>
        <dbReference type="EMBL" id="KAK2573312.1"/>
    </source>
</evidence>
<keyword evidence="6" id="KW-1185">Reference proteome</keyword>
<dbReference type="Gene3D" id="1.25.10.10">
    <property type="entry name" value="Leucine-rich Repeat Variant"/>
    <property type="match status" value="2"/>
</dbReference>
<dbReference type="GO" id="GO:0008237">
    <property type="term" value="F:metallopeptidase activity"/>
    <property type="evidence" value="ECO:0007669"/>
    <property type="project" value="InterPro"/>
</dbReference>
<dbReference type="GO" id="GO:0000338">
    <property type="term" value="P:protein deneddylation"/>
    <property type="evidence" value="ECO:0007669"/>
    <property type="project" value="InterPro"/>
</dbReference>
<sequence>MASSMEVQPSSNVSDTVLASSGSSGSVSVALHPLVIMNISEHYTRIKAQDGKPDPQVIGALLGTQDGRKIEIFNSFELKLDSFDDGQIVLNMEYYSTKEEQFHQVFKNLDFLGWYTTGSSPTENDIKVHKQMCEINESPLFLKLNPLAKTNDLPISLYESVIDIVDGAVMSEHLLAQYNAIKMLHSRVKMILAYVKAVKDGEIPCNHEIMRDALSLIQRLPVMKTDLFQEDFYNLLKNMKRAHPDYSTTIVEEKLEETLDFGSQSEPVLKLKRIRQPVDASKRLAFELSEYSTQQEVLETLVDLEKELPLESSEVSEFVIRTLWDRFYETSDSVVKIKVISLLMRVGSLPGVNLHALVEDLTQLLNTDDENRRIESHKVRSEIFHALLHLGKLCIDEGKTIRHIEKTALQHLNDTHTSVRCRCLSLIGCLTQGSVHSPSWTDLYAKGGVQSLLASYSKDSDPRVRTSALQALLTLHERGHILDMAVYQQASLALDDDFEDVRLAAIKLIWVFSLADPERLVKLPSSDDARLIDDAFIKICHMVNDLSMNVRREASQLLGSLSLVTGGADEGWSTGRTWGDKAPEAELDPGDVSLISSGACGAFVHGLEDEFLEVRTAAVDSLCELAIRNAPFAVMSLDFLADMMNDEIESVRVNAINSLRKISQHIKLREDQLETLLGVLEDFSGDTREAVRELLCHCMLSTRASLHAAIHALLGNLSKYPQDKASIWRCAKFLGEKHQHLASSLVPELLSTHPFFATPEPSIDDPAYVTILILVFNATAKSPTMLTMFPDHTTRHYGYLRDSQSQLVPHLDIEQGSQTAKKFFESIQMRLLSLTSKNPKKAQQGLQTAIQDLCHVKSIDTSLAADAECLSLFLRCQQMILQAQNDKIWNIPAALCTRQGLGFTSLVENVLSTSYRIENIFLGLIPQQIFLLRQLRLIVHAVQILVTQRDRSTCDKSLNSILQIWESFLMRIKAFANFINAENICADAFCEAIIFFPSFFESNITNPSVVMDYIHSVMLSYQVASLQLTTSLLQASAVLNEPRGGSDNPLCFSAGLTLGINVEAILENVSDAAKVRVQVMFPDLSCRWFIPKCDDLHLVSPLKQRLSTTVILSQSGWSESAQIEVSLVLKYTPDVDEDSVLSLGSFASSIHTDKEADSIKKTKSSTNSLTNGVIALCPPVQVCILPKPMR</sequence>
<dbReference type="InterPro" id="IPR026003">
    <property type="entry name" value="Cohesin_HEAT"/>
</dbReference>
<dbReference type="GO" id="GO:0016180">
    <property type="term" value="P:snRNA processing"/>
    <property type="evidence" value="ECO:0007669"/>
    <property type="project" value="TreeGrafter"/>
</dbReference>
<dbReference type="CDD" id="cd08063">
    <property type="entry name" value="MPN_CSN6"/>
    <property type="match status" value="1"/>
</dbReference>
<evidence type="ECO:0000313" key="6">
    <source>
        <dbReference type="Proteomes" id="UP001249851"/>
    </source>
</evidence>
<feature type="domain" description="MPN" evidence="4">
    <location>
        <begin position="29"/>
        <end position="164"/>
    </location>
</feature>
<dbReference type="PANTHER" id="PTHR20938:SF0">
    <property type="entry name" value="INTEGRATOR COMPLEX SUBUNIT 4"/>
    <property type="match status" value="1"/>
</dbReference>
<dbReference type="InterPro" id="IPR024969">
    <property type="entry name" value="EIF3F/CSN6-like_C"/>
</dbReference>
<dbReference type="Pfam" id="PF13012">
    <property type="entry name" value="MitMem_reg"/>
    <property type="match status" value="1"/>
</dbReference>
<gene>
    <name evidence="5" type="ORF">P5673_000957</name>
</gene>